<evidence type="ECO:0000256" key="8">
    <source>
        <dbReference type="ARBA" id="ARBA00022723"/>
    </source>
</evidence>
<keyword evidence="19" id="KW-1185">Reference proteome</keyword>
<comment type="function">
    <text evidence="2">Catalyzes the reversible oxidation of 3-phospho-D-glycerate to 3-phosphonooxypyruvate, the first step of the phosphorylated L-serine biosynthesis pathway. Also catalyzes the reversible oxidation of 2-hydroxyglutarate to 2-oxoglutarate.</text>
</comment>
<dbReference type="InterPro" id="IPR045865">
    <property type="entry name" value="ACT-like_dom_sf"/>
</dbReference>
<keyword evidence="10" id="KW-0460">Magnesium</keyword>
<protein>
    <recommendedName>
        <fullName evidence="6">D-3-phosphoglycerate dehydrogenase</fullName>
        <ecNumber evidence="5">1.1.1.399</ecNumber>
        <ecNumber evidence="4">3.1.3.3</ecNumber>
    </recommendedName>
    <alternativeName>
        <fullName evidence="12">2-oxoglutarate reductase</fullName>
    </alternativeName>
</protein>
<evidence type="ECO:0000256" key="9">
    <source>
        <dbReference type="ARBA" id="ARBA00022801"/>
    </source>
</evidence>
<evidence type="ECO:0000256" key="13">
    <source>
        <dbReference type="ARBA" id="ARBA00048126"/>
    </source>
</evidence>
<dbReference type="Gene3D" id="3.40.50.720">
    <property type="entry name" value="NAD(P)-binding Rossmann-like Domain"/>
    <property type="match status" value="1"/>
</dbReference>
<evidence type="ECO:0000256" key="10">
    <source>
        <dbReference type="ARBA" id="ARBA00022842"/>
    </source>
</evidence>
<evidence type="ECO:0000256" key="3">
    <source>
        <dbReference type="ARBA" id="ARBA00005135"/>
    </source>
</evidence>
<sequence length="434" mass="49516">MNNAKKQTYIIDFDSTFTQIEAIDELAKISLSKHPNKEKIFSEIESLTNAAMEGKLSFSESLENRIKLLSANVNDLNKLISRLKKKVSTSFKRNEAFFKSHAKDVLIVSGGFKEFIAPVVQKYHIPLSNIYANNFIFNNQGDIIDYDHSNPLSKEGGKVILLNELNLEGDIIGIGDGYSDFQLRESGLIKKFYAFTENIARESITQKADHITPSFDEFLYVNNLPRAISYPKNRILCLVIGDIPDEATAILKKDGFSIRQKQSFEEKYVADVGMMLLGDNEKIDNEALRRANKLKVIGYLGNSSKKIDKQICTEKGIVIFDDEKQKKNNTLFIPKRMKDFINSGTTHLSSNFPNLQLPKIEQSHRLIHIHKNIPGIMARINTIFAEHEINIMGQYLLTNKELGYCITDVNFDYNKKVIADLKKIENTIKFRILY</sequence>
<dbReference type="Gene3D" id="1.10.150.210">
    <property type="entry name" value="Phosphoserine phosphatase, domain 2"/>
    <property type="match status" value="1"/>
</dbReference>
<feature type="domain" description="ACT" evidence="17">
    <location>
        <begin position="365"/>
        <end position="434"/>
    </location>
</feature>
<dbReference type="Gene3D" id="3.30.70.260">
    <property type="match status" value="1"/>
</dbReference>
<keyword evidence="8" id="KW-0479">Metal-binding</keyword>
<dbReference type="PANTHER" id="PTHR43344">
    <property type="entry name" value="PHOSPHOSERINE PHOSPHATASE"/>
    <property type="match status" value="1"/>
</dbReference>
<dbReference type="PROSITE" id="PS51671">
    <property type="entry name" value="ACT"/>
    <property type="match status" value="1"/>
</dbReference>
<comment type="caution">
    <text evidence="18">The sequence shown here is derived from an EMBL/GenBank/DDBJ whole genome shotgun (WGS) entry which is preliminary data.</text>
</comment>
<evidence type="ECO:0000256" key="4">
    <source>
        <dbReference type="ARBA" id="ARBA00012640"/>
    </source>
</evidence>
<dbReference type="EMBL" id="JAZDQU010000001">
    <property type="protein sequence ID" value="MEE1884195.1"/>
    <property type="molecule type" value="Genomic_DNA"/>
</dbReference>
<dbReference type="CDD" id="cd04901">
    <property type="entry name" value="ACT_3PGDH"/>
    <property type="match status" value="1"/>
</dbReference>
<organism evidence="18 19">
    <name type="scientific">Pedobacter flavus</name>
    <dbReference type="NCBI Taxonomy" id="3113906"/>
    <lineage>
        <taxon>Bacteria</taxon>
        <taxon>Pseudomonadati</taxon>
        <taxon>Bacteroidota</taxon>
        <taxon>Sphingobacteriia</taxon>
        <taxon>Sphingobacteriales</taxon>
        <taxon>Sphingobacteriaceae</taxon>
        <taxon>Pedobacter</taxon>
    </lineage>
</organism>
<dbReference type="PANTHER" id="PTHR43344:SF2">
    <property type="entry name" value="PHOSPHOSERINE PHOSPHATASE"/>
    <property type="match status" value="1"/>
</dbReference>
<dbReference type="InterPro" id="IPR006139">
    <property type="entry name" value="D-isomer_2_OHA_DH_cat_dom"/>
</dbReference>
<dbReference type="RefSeq" id="WP_330145113.1">
    <property type="nucleotide sequence ID" value="NZ_JAZDQU010000001.1"/>
</dbReference>
<dbReference type="Pfam" id="PF00389">
    <property type="entry name" value="2-Hacid_dh"/>
    <property type="match status" value="1"/>
</dbReference>
<evidence type="ECO:0000256" key="2">
    <source>
        <dbReference type="ARBA" id="ARBA00003800"/>
    </source>
</evidence>
<dbReference type="InterPro" id="IPR054480">
    <property type="entry name" value="AHAS_small-like_ACT"/>
</dbReference>
<keyword evidence="16" id="KW-0175">Coiled coil</keyword>
<evidence type="ECO:0000313" key="18">
    <source>
        <dbReference type="EMBL" id="MEE1884195.1"/>
    </source>
</evidence>
<dbReference type="SUPFAM" id="SSF52283">
    <property type="entry name" value="Formate/glycerate dehydrogenase catalytic domain-like"/>
    <property type="match status" value="1"/>
</dbReference>
<evidence type="ECO:0000256" key="1">
    <source>
        <dbReference type="ARBA" id="ARBA00001946"/>
    </source>
</evidence>
<dbReference type="InterPro" id="IPR002912">
    <property type="entry name" value="ACT_dom"/>
</dbReference>
<evidence type="ECO:0000256" key="5">
    <source>
        <dbReference type="ARBA" id="ARBA00013001"/>
    </source>
</evidence>
<gene>
    <name evidence="18" type="ORF">VRU49_02070</name>
</gene>
<dbReference type="InterPro" id="IPR036412">
    <property type="entry name" value="HAD-like_sf"/>
</dbReference>
<accession>A0ABU7GYN1</accession>
<dbReference type="NCBIfam" id="TIGR01488">
    <property type="entry name" value="HAD-SF-IB"/>
    <property type="match status" value="1"/>
</dbReference>
<dbReference type="SUPFAM" id="SSF56784">
    <property type="entry name" value="HAD-like"/>
    <property type="match status" value="1"/>
</dbReference>
<reference evidence="18 19" key="1">
    <citation type="submission" date="2024-01" db="EMBL/GenBank/DDBJ databases">
        <title>Pedobacter sp. nov., isolated from oil-contaminated soil.</title>
        <authorList>
            <person name="Le N.T.T."/>
        </authorList>
    </citation>
    <scope>NUCLEOTIDE SEQUENCE [LARGE SCALE GENOMIC DNA]</scope>
    <source>
        <strain evidence="18 19">VNH31</strain>
    </source>
</reference>
<keyword evidence="11" id="KW-0718">Serine biosynthesis</keyword>
<evidence type="ECO:0000256" key="15">
    <source>
        <dbReference type="ARBA" id="ARBA00048523"/>
    </source>
</evidence>
<comment type="pathway">
    <text evidence="3">Amino-acid biosynthesis; L-serine biosynthesis; L-serine from 3-phospho-D-glycerate: step 3/3.</text>
</comment>
<dbReference type="InterPro" id="IPR050582">
    <property type="entry name" value="HAD-like_SerB"/>
</dbReference>
<dbReference type="SUPFAM" id="SSF55021">
    <property type="entry name" value="ACT-like"/>
    <property type="match status" value="1"/>
</dbReference>
<keyword evidence="7" id="KW-0028">Amino-acid biosynthesis</keyword>
<name>A0ABU7GYN1_9SPHI</name>
<dbReference type="Proteomes" id="UP001337681">
    <property type="component" value="Unassembled WGS sequence"/>
</dbReference>
<dbReference type="Pfam" id="PF22629">
    <property type="entry name" value="ACT_AHAS_ss"/>
    <property type="match status" value="1"/>
</dbReference>
<proteinExistence type="predicted"/>
<comment type="catalytic activity">
    <reaction evidence="14">
        <text>O-phospho-L-serine + H2O = L-serine + phosphate</text>
        <dbReference type="Rhea" id="RHEA:21208"/>
        <dbReference type="ChEBI" id="CHEBI:15377"/>
        <dbReference type="ChEBI" id="CHEBI:33384"/>
        <dbReference type="ChEBI" id="CHEBI:43474"/>
        <dbReference type="ChEBI" id="CHEBI:57524"/>
        <dbReference type="EC" id="3.1.3.3"/>
    </reaction>
</comment>
<evidence type="ECO:0000256" key="7">
    <source>
        <dbReference type="ARBA" id="ARBA00022605"/>
    </source>
</evidence>
<comment type="catalytic activity">
    <reaction evidence="13">
        <text>(R)-2-hydroxyglutarate + NAD(+) = 2-oxoglutarate + NADH + H(+)</text>
        <dbReference type="Rhea" id="RHEA:49612"/>
        <dbReference type="ChEBI" id="CHEBI:15378"/>
        <dbReference type="ChEBI" id="CHEBI:15801"/>
        <dbReference type="ChEBI" id="CHEBI:16810"/>
        <dbReference type="ChEBI" id="CHEBI:57540"/>
        <dbReference type="ChEBI" id="CHEBI:57945"/>
        <dbReference type="EC" id="1.1.1.399"/>
    </reaction>
</comment>
<comment type="catalytic activity">
    <reaction evidence="15">
        <text>O-phospho-D-serine + H2O = D-serine + phosphate</text>
        <dbReference type="Rhea" id="RHEA:24873"/>
        <dbReference type="ChEBI" id="CHEBI:15377"/>
        <dbReference type="ChEBI" id="CHEBI:35247"/>
        <dbReference type="ChEBI" id="CHEBI:43474"/>
        <dbReference type="ChEBI" id="CHEBI:58680"/>
        <dbReference type="EC" id="3.1.3.3"/>
    </reaction>
</comment>
<evidence type="ECO:0000256" key="14">
    <source>
        <dbReference type="ARBA" id="ARBA00048138"/>
    </source>
</evidence>
<evidence type="ECO:0000256" key="12">
    <source>
        <dbReference type="ARBA" id="ARBA00030455"/>
    </source>
</evidence>
<evidence type="ECO:0000256" key="11">
    <source>
        <dbReference type="ARBA" id="ARBA00023299"/>
    </source>
</evidence>
<dbReference type="EC" id="3.1.3.3" evidence="4"/>
<dbReference type="InterPro" id="IPR023214">
    <property type="entry name" value="HAD_sf"/>
</dbReference>
<dbReference type="Gene3D" id="3.40.50.1000">
    <property type="entry name" value="HAD superfamily/HAD-like"/>
    <property type="match status" value="1"/>
</dbReference>
<evidence type="ECO:0000313" key="19">
    <source>
        <dbReference type="Proteomes" id="UP001337681"/>
    </source>
</evidence>
<evidence type="ECO:0000256" key="6">
    <source>
        <dbReference type="ARBA" id="ARBA00021582"/>
    </source>
</evidence>
<dbReference type="EC" id="1.1.1.399" evidence="5"/>
<keyword evidence="9" id="KW-0378">Hydrolase</keyword>
<evidence type="ECO:0000256" key="16">
    <source>
        <dbReference type="SAM" id="Coils"/>
    </source>
</evidence>
<comment type="cofactor">
    <cofactor evidence="1">
        <name>Mg(2+)</name>
        <dbReference type="ChEBI" id="CHEBI:18420"/>
    </cofactor>
</comment>
<feature type="coiled-coil region" evidence="16">
    <location>
        <begin position="59"/>
        <end position="86"/>
    </location>
</feature>
<evidence type="ECO:0000259" key="17">
    <source>
        <dbReference type="PROSITE" id="PS51671"/>
    </source>
</evidence>